<evidence type="ECO:0008006" key="7">
    <source>
        <dbReference type="Google" id="ProtNLM"/>
    </source>
</evidence>
<protein>
    <recommendedName>
        <fullName evidence="7">Bacterio-opsin activator</fullName>
    </recommendedName>
</protein>
<dbReference type="KEGG" id="hgi:ABY42_10630"/>
<dbReference type="AlphaFoldDB" id="A0A0K1IXN8"/>
<dbReference type="PANTHER" id="PTHR34236:SF1">
    <property type="entry name" value="DIMETHYL SULFOXIDE REDUCTASE TRANSCRIPTIONAL ACTIVATOR"/>
    <property type="match status" value="1"/>
</dbReference>
<feature type="domain" description="Bacterioopsin transcriptional activator GAF and HTH associated" evidence="4">
    <location>
        <begin position="19"/>
        <end position="148"/>
    </location>
</feature>
<dbReference type="Pfam" id="PF15915">
    <property type="entry name" value="BAT"/>
    <property type="match status" value="1"/>
</dbReference>
<dbReference type="RefSeq" id="WP_197092902.1">
    <property type="nucleotide sequence ID" value="NZ_CP011947.1"/>
</dbReference>
<sequence>MLIAEFTIDHPILLTPLREIPDIEVEWEETYRGPDDRTQMLFSVRSDDFAAVEAALADDRSVTNPTVLDDTGDRRFYRVDFTSAGDETNLMPEFISVGGVLQRAVGTNSGWRCHARFPSRDAFKHIMQFCADHDITVSVKRLYEETDQDGLSVSLTDAQRELLVVASECGYLEIPRTCSLADLGDQLDISDSSASERFRRGVKQLVQQTVVNESAAAQG</sequence>
<organism evidence="5 6">
    <name type="scientific">Haloferax gibbonsii</name>
    <dbReference type="NCBI Taxonomy" id="35746"/>
    <lineage>
        <taxon>Archaea</taxon>
        <taxon>Methanobacteriati</taxon>
        <taxon>Methanobacteriota</taxon>
        <taxon>Stenosarchaea group</taxon>
        <taxon>Halobacteria</taxon>
        <taxon>Halobacteriales</taxon>
        <taxon>Haloferacaceae</taxon>
        <taxon>Haloferax</taxon>
    </lineage>
</organism>
<dbReference type="EMBL" id="CP011947">
    <property type="protein sequence ID" value="AKU09095.1"/>
    <property type="molecule type" value="Genomic_DNA"/>
</dbReference>
<evidence type="ECO:0000256" key="1">
    <source>
        <dbReference type="ARBA" id="ARBA00023015"/>
    </source>
</evidence>
<dbReference type="Pfam" id="PF04967">
    <property type="entry name" value="HTH_10"/>
    <property type="match status" value="1"/>
</dbReference>
<accession>A0A0K1IXN8</accession>
<feature type="domain" description="HTH bat-type" evidence="3">
    <location>
        <begin position="155"/>
        <end position="206"/>
    </location>
</feature>
<evidence type="ECO:0000256" key="2">
    <source>
        <dbReference type="ARBA" id="ARBA00023163"/>
    </source>
</evidence>
<dbReference type="GeneID" id="25246414"/>
<proteinExistence type="predicted"/>
<keyword evidence="1" id="KW-0805">Transcription regulation</keyword>
<dbReference type="InterPro" id="IPR031803">
    <property type="entry name" value="BAT_GAF/HTH-assoc"/>
</dbReference>
<dbReference type="PANTHER" id="PTHR34236">
    <property type="entry name" value="DIMETHYL SULFOXIDE REDUCTASE TRANSCRIPTIONAL ACTIVATOR"/>
    <property type="match status" value="1"/>
</dbReference>
<evidence type="ECO:0000259" key="3">
    <source>
        <dbReference type="Pfam" id="PF04967"/>
    </source>
</evidence>
<dbReference type="Proteomes" id="UP000066124">
    <property type="component" value="Chromosome"/>
</dbReference>
<evidence type="ECO:0000313" key="5">
    <source>
        <dbReference type="EMBL" id="AKU09095.1"/>
    </source>
</evidence>
<reference evidence="6" key="1">
    <citation type="journal article" date="2015" name="J. Biotechnol.">
        <title>Complete genome sequence of Haloferax gibbonsii strain ARA6, a potential producer of polyhydroxyalkanoates and halocins isolated from Araruama, Rio de Janeiro, Brasil.</title>
        <authorList>
            <person name="Pinto L.H."/>
            <person name="D'Alincourt Carvalho-Assef A.P."/>
            <person name="Vieira R.P."/>
            <person name="Clementino M.M."/>
            <person name="Albano R.M."/>
        </authorList>
    </citation>
    <scope>NUCLEOTIDE SEQUENCE [LARGE SCALE GENOMIC DNA]</scope>
    <source>
        <strain evidence="6">ARA6</strain>
    </source>
</reference>
<keyword evidence="2" id="KW-0804">Transcription</keyword>
<evidence type="ECO:0000259" key="4">
    <source>
        <dbReference type="Pfam" id="PF15915"/>
    </source>
</evidence>
<dbReference type="InterPro" id="IPR007050">
    <property type="entry name" value="HTH_bacterioopsin"/>
</dbReference>
<dbReference type="PATRIC" id="fig|35746.4.peg.2284"/>
<gene>
    <name evidence="5" type="ORF">ABY42_10630</name>
</gene>
<name>A0A0K1IXN8_HALGI</name>
<evidence type="ECO:0000313" key="6">
    <source>
        <dbReference type="Proteomes" id="UP000066124"/>
    </source>
</evidence>